<dbReference type="PANTHER" id="PTHR14948:SF44">
    <property type="entry name" value="PROLINE-RICH TRANSMEMBRANE PROTEIN 1-LIKE"/>
    <property type="match status" value="1"/>
</dbReference>
<feature type="compositionally biased region" description="Polar residues" evidence="6">
    <location>
        <begin position="47"/>
        <end position="60"/>
    </location>
</feature>
<accession>A0ABM1DUF5</accession>
<feature type="compositionally biased region" description="Basic and acidic residues" evidence="6">
    <location>
        <begin position="23"/>
        <end position="33"/>
    </location>
</feature>
<comment type="similarity">
    <text evidence="2">Belongs to the CD225/Dispanin family.</text>
</comment>
<dbReference type="PANTHER" id="PTHR14948">
    <property type="entry name" value="NG5"/>
    <property type="match status" value="1"/>
</dbReference>
<reference evidence="9" key="1">
    <citation type="submission" date="2025-08" db="UniProtKB">
        <authorList>
            <consortium name="RefSeq"/>
        </authorList>
    </citation>
    <scope>IDENTIFICATION</scope>
</reference>
<keyword evidence="4 7" id="KW-1133">Transmembrane helix</keyword>
<feature type="transmembrane region" description="Helical" evidence="7">
    <location>
        <begin position="228"/>
        <end position="250"/>
    </location>
</feature>
<keyword evidence="3 7" id="KW-0812">Transmembrane</keyword>
<evidence type="ECO:0000256" key="1">
    <source>
        <dbReference type="ARBA" id="ARBA00004370"/>
    </source>
</evidence>
<gene>
    <name evidence="9" type="primary">LOC106806216</name>
</gene>
<feature type="transmembrane region" description="Helical" evidence="7">
    <location>
        <begin position="183"/>
        <end position="201"/>
    </location>
</feature>
<evidence type="ECO:0000256" key="5">
    <source>
        <dbReference type="ARBA" id="ARBA00023136"/>
    </source>
</evidence>
<keyword evidence="5 7" id="KW-0472">Membrane</keyword>
<dbReference type="RefSeq" id="XP_014663576.1">
    <property type="nucleotide sequence ID" value="XM_014808090.1"/>
</dbReference>
<evidence type="ECO:0000313" key="9">
    <source>
        <dbReference type="RefSeq" id="XP_014663576.1"/>
    </source>
</evidence>
<evidence type="ECO:0000256" key="4">
    <source>
        <dbReference type="ARBA" id="ARBA00022989"/>
    </source>
</evidence>
<evidence type="ECO:0000313" key="8">
    <source>
        <dbReference type="Proteomes" id="UP000695022"/>
    </source>
</evidence>
<comment type="subcellular location">
    <subcellularLocation>
        <location evidence="1">Membrane</location>
    </subcellularLocation>
</comment>
<evidence type="ECO:0000256" key="7">
    <source>
        <dbReference type="SAM" id="Phobius"/>
    </source>
</evidence>
<sequence>MLFTRSLTQDRDARGSSPVSNVEHSKEEHRPATRTDLQIPTHDQPASPASQQATERSSTTSEDDLTPANVQPAAGPQVSPHAGRVVRESDDVNTRKQSPEAHRTSAVDGQHDDSSERNVQENNTLPVNSDVVQPQASDLRGHDHNAQQATDVSPFYSMQPVSTSEPVIQYITLKWPRAYFKESVLSCVCCPCWCISIAAIYNSMMVRDLRNTGGDIAEAAEASKRTKLLIIISIVVGILVWFILVLSVIFS</sequence>
<feature type="region of interest" description="Disordered" evidence="6">
    <location>
        <begin position="1"/>
        <end position="128"/>
    </location>
</feature>
<keyword evidence="8" id="KW-1185">Reference proteome</keyword>
<organism evidence="8 9">
    <name type="scientific">Priapulus caudatus</name>
    <name type="common">Priapulid worm</name>
    <dbReference type="NCBI Taxonomy" id="37621"/>
    <lineage>
        <taxon>Eukaryota</taxon>
        <taxon>Metazoa</taxon>
        <taxon>Ecdysozoa</taxon>
        <taxon>Scalidophora</taxon>
        <taxon>Priapulida</taxon>
        <taxon>Priapulimorpha</taxon>
        <taxon>Priapulimorphida</taxon>
        <taxon>Priapulidae</taxon>
        <taxon>Priapulus</taxon>
    </lineage>
</organism>
<evidence type="ECO:0000256" key="6">
    <source>
        <dbReference type="SAM" id="MobiDB-lite"/>
    </source>
</evidence>
<dbReference type="Pfam" id="PF04505">
    <property type="entry name" value="CD225"/>
    <property type="match status" value="1"/>
</dbReference>
<protein>
    <submittedName>
        <fullName evidence="9">Uncharacterized protein LOC106806216</fullName>
    </submittedName>
</protein>
<proteinExistence type="inferred from homology"/>
<dbReference type="Proteomes" id="UP000695022">
    <property type="component" value="Unplaced"/>
</dbReference>
<evidence type="ECO:0000256" key="2">
    <source>
        <dbReference type="ARBA" id="ARBA00006843"/>
    </source>
</evidence>
<name>A0ABM1DUF5_PRICU</name>
<feature type="compositionally biased region" description="Basic and acidic residues" evidence="6">
    <location>
        <begin position="85"/>
        <end position="119"/>
    </location>
</feature>
<dbReference type="InterPro" id="IPR007593">
    <property type="entry name" value="CD225/Dispanin_fam"/>
</dbReference>
<dbReference type="GeneID" id="106806216"/>
<dbReference type="InterPro" id="IPR051423">
    <property type="entry name" value="CD225/Dispanin"/>
</dbReference>
<evidence type="ECO:0000256" key="3">
    <source>
        <dbReference type="ARBA" id="ARBA00022692"/>
    </source>
</evidence>